<organism evidence="2 3">
    <name type="scientific">Volvox reticuliferus</name>
    <dbReference type="NCBI Taxonomy" id="1737510"/>
    <lineage>
        <taxon>Eukaryota</taxon>
        <taxon>Viridiplantae</taxon>
        <taxon>Chlorophyta</taxon>
        <taxon>core chlorophytes</taxon>
        <taxon>Chlorophyceae</taxon>
        <taxon>CS clade</taxon>
        <taxon>Chlamydomonadales</taxon>
        <taxon>Volvocaceae</taxon>
        <taxon>Volvox</taxon>
    </lineage>
</organism>
<feature type="region of interest" description="Disordered" evidence="1">
    <location>
        <begin position="803"/>
        <end position="832"/>
    </location>
</feature>
<protein>
    <submittedName>
        <fullName evidence="2">Uncharacterized protein</fullName>
    </submittedName>
</protein>
<evidence type="ECO:0000256" key="1">
    <source>
        <dbReference type="SAM" id="MobiDB-lite"/>
    </source>
</evidence>
<feature type="compositionally biased region" description="Gly residues" evidence="1">
    <location>
        <begin position="357"/>
        <end position="367"/>
    </location>
</feature>
<evidence type="ECO:0000313" key="2">
    <source>
        <dbReference type="EMBL" id="GIL91930.1"/>
    </source>
</evidence>
<evidence type="ECO:0000313" key="3">
    <source>
        <dbReference type="Proteomes" id="UP000747110"/>
    </source>
</evidence>
<reference evidence="2" key="1">
    <citation type="journal article" date="2021" name="Proc. Natl. Acad. Sci. U.S.A.">
        <title>Three genomes in the algal genus Volvox reveal the fate of a haploid sex-determining region after a transition to homothallism.</title>
        <authorList>
            <person name="Yamamoto K."/>
            <person name="Hamaji T."/>
            <person name="Kawai-Toyooka H."/>
            <person name="Matsuzaki R."/>
            <person name="Takahashi F."/>
            <person name="Nishimura Y."/>
            <person name="Kawachi M."/>
            <person name="Noguchi H."/>
            <person name="Minakuchi Y."/>
            <person name="Umen J.G."/>
            <person name="Toyoda A."/>
            <person name="Nozaki H."/>
        </authorList>
    </citation>
    <scope>NUCLEOTIDE SEQUENCE</scope>
    <source>
        <strain evidence="2">NIES-3786</strain>
    </source>
</reference>
<feature type="compositionally biased region" description="Gly residues" evidence="1">
    <location>
        <begin position="725"/>
        <end position="750"/>
    </location>
</feature>
<feature type="compositionally biased region" description="Polar residues" evidence="1">
    <location>
        <begin position="502"/>
        <end position="520"/>
    </location>
</feature>
<dbReference type="AlphaFoldDB" id="A0A8J4D314"/>
<feature type="compositionally biased region" description="Low complexity" evidence="1">
    <location>
        <begin position="565"/>
        <end position="586"/>
    </location>
</feature>
<feature type="region of interest" description="Disordered" evidence="1">
    <location>
        <begin position="556"/>
        <end position="648"/>
    </location>
</feature>
<feature type="compositionally biased region" description="Low complexity" evidence="1">
    <location>
        <begin position="463"/>
        <end position="472"/>
    </location>
</feature>
<comment type="caution">
    <text evidence="2">The sequence shown here is derived from an EMBL/GenBank/DDBJ whole genome shotgun (WGS) entry which is preliminary data.</text>
</comment>
<feature type="region of interest" description="Disordered" evidence="1">
    <location>
        <begin position="142"/>
        <end position="169"/>
    </location>
</feature>
<gene>
    <name evidence="2" type="ORF">Vretifemale_19628</name>
</gene>
<dbReference type="EMBL" id="BNCP01000071">
    <property type="protein sequence ID" value="GIL91930.1"/>
    <property type="molecule type" value="Genomic_DNA"/>
</dbReference>
<name>A0A8J4D314_9CHLO</name>
<feature type="region of interest" description="Disordered" evidence="1">
    <location>
        <begin position="705"/>
        <end position="782"/>
    </location>
</feature>
<feature type="compositionally biased region" description="Basic residues" evidence="1">
    <location>
        <begin position="475"/>
        <end position="488"/>
    </location>
</feature>
<feature type="compositionally biased region" description="Low complexity" evidence="1">
    <location>
        <begin position="301"/>
        <end position="311"/>
    </location>
</feature>
<dbReference type="OrthoDB" id="551559at2759"/>
<feature type="compositionally biased region" description="Low complexity" evidence="1">
    <location>
        <begin position="339"/>
        <end position="356"/>
    </location>
</feature>
<proteinExistence type="predicted"/>
<feature type="non-terminal residue" evidence="2">
    <location>
        <position position="1"/>
    </location>
</feature>
<feature type="region of interest" description="Disordered" evidence="1">
    <location>
        <begin position="219"/>
        <end position="255"/>
    </location>
</feature>
<dbReference type="Proteomes" id="UP000747110">
    <property type="component" value="Unassembled WGS sequence"/>
</dbReference>
<feature type="compositionally biased region" description="Polar residues" evidence="1">
    <location>
        <begin position="369"/>
        <end position="378"/>
    </location>
</feature>
<accession>A0A8J4D314</accession>
<sequence length="842" mass="85657">MYDRYTISILGPGDIFGLPSTEQALALQLQQSGAAANTGGNASGGGGLSMEMSYNPTSSAALSLGSPSAGGAGGGGSSSHAATANVVIESYSQVKVYTVKYCDYLRLPSSVQQVLQAANAFRWSYYEGRIVGLARMDHRRRDARREQLRRHQNNATRGRGAGDDPTQSAAAAAALELAERDKQLLGRIPILSASVAGGNRAGGVEQHAANARRAAQAAAQQQQERARMRLRRGGGGGLSDMDGDPDAAVAGGGGDSGLPSWALPAAGGGRLGVGVGAGTASYTNLGTPSATESGGVVAPHASGEGVGASAVGKRRAHKGGPGALGGAVQKGRPTTADTVASGAGNGSVSGSVANGPTVGGGSDGATGGNSATPPSGRSLNPLLHKSANAKALLAVQATQLSRVLDAERLHYWGNRRRVLHDTAVTAADGNDLPYAYDGDASDADNENEAPPWRGAYGSISTTHVSGNSSSDGRSGRHRHRRRRSRGPRHLPGTGQTHLHLPPSTTHWPSASAPRTVQYLTSRAEPSPPHQPRIPLQPTLGLLPPTAMAFPKVQTYRHRRDGDGDGYAAAAAGSQSPIPGGTITGAGPPQPSPQTSAGGGYPLSRSHPHAHVPPLPFHRSLGSPPRSPQTRQPARTVAPQQPQPYPNPHEALQAALGVDLTPDSEVVETEEPRSLVVAQTPRQRHLLLFRNAQAMVAAAANSRPWVKPLRQPRPSYARPTRLSNPGDGGSGLSASDGGGGGGTSSGGGGGLRSPLRGSVSAGGGSRINRTRQQPPLSPVLRAGGSGSGAIVPLYDSNGAPLSARCNSGGRLPPARPDDRLSRYGSFGRASSAGAAAGAAAAAI</sequence>
<keyword evidence="3" id="KW-1185">Reference proteome</keyword>
<feature type="region of interest" description="Disordered" evidence="1">
    <location>
        <begin position="428"/>
        <end position="542"/>
    </location>
</feature>
<feature type="region of interest" description="Disordered" evidence="1">
    <location>
        <begin position="289"/>
        <end position="379"/>
    </location>
</feature>